<sequence>MATSHIEVWELSSCPTCSTSSTSLKLNPKGAIQLIEGWQLPTEPQGRHNLTAWSRGALNTITQQDLTAAGANATPADLATSRITQTNATPADLATSGTTQANATADTSTANATVSNIPTVNDKAVNSTHTQQQELEIHLRSVLESVTNCLVKKFEKRSSLVNQQRGLREVLKSARSSRSCGLRDRSRKSQLLNSYLCALHHINMSTSQNKIPLFSRDEYDDWKIRMQTHLAAMDDEMWNVITDGPLKIMKPNLAFSVSNGEAQYLEKDRREYTNDDKKKANLDNVDRDILYKMLDKDKNMFSKIKTCATAKEIWEKLVGFVF</sequence>
<keyword evidence="3" id="KW-1185">Reference proteome</keyword>
<gene>
    <name evidence="2" type="ORF">F511_36799</name>
</gene>
<feature type="region of interest" description="Disordered" evidence="1">
    <location>
        <begin position="89"/>
        <end position="110"/>
    </location>
</feature>
<dbReference type="OrthoDB" id="1301741at2759"/>
<proteinExistence type="predicted"/>
<protein>
    <submittedName>
        <fullName evidence="2">Uncharacterized protein</fullName>
    </submittedName>
</protein>
<dbReference type="EMBL" id="KQ998154">
    <property type="protein sequence ID" value="KZV43235.1"/>
    <property type="molecule type" value="Genomic_DNA"/>
</dbReference>
<evidence type="ECO:0000313" key="3">
    <source>
        <dbReference type="Proteomes" id="UP000250235"/>
    </source>
</evidence>
<reference evidence="2 3" key="1">
    <citation type="journal article" date="2015" name="Proc. Natl. Acad. Sci. U.S.A.">
        <title>The resurrection genome of Boea hygrometrica: A blueprint for survival of dehydration.</title>
        <authorList>
            <person name="Xiao L."/>
            <person name="Yang G."/>
            <person name="Zhang L."/>
            <person name="Yang X."/>
            <person name="Zhao S."/>
            <person name="Ji Z."/>
            <person name="Zhou Q."/>
            <person name="Hu M."/>
            <person name="Wang Y."/>
            <person name="Chen M."/>
            <person name="Xu Y."/>
            <person name="Jin H."/>
            <person name="Xiao X."/>
            <person name="Hu G."/>
            <person name="Bao F."/>
            <person name="Hu Y."/>
            <person name="Wan P."/>
            <person name="Li L."/>
            <person name="Deng X."/>
            <person name="Kuang T."/>
            <person name="Xiang C."/>
            <person name="Zhu J.K."/>
            <person name="Oliver M.J."/>
            <person name="He Y."/>
        </authorList>
    </citation>
    <scope>NUCLEOTIDE SEQUENCE [LARGE SCALE GENOMIC DNA]</scope>
    <source>
        <strain evidence="3">cv. XS01</strain>
    </source>
</reference>
<accession>A0A2Z7C8L2</accession>
<feature type="compositionally biased region" description="Low complexity" evidence="1">
    <location>
        <begin position="98"/>
        <end position="110"/>
    </location>
</feature>
<dbReference type="AlphaFoldDB" id="A0A2Z7C8L2"/>
<evidence type="ECO:0000313" key="2">
    <source>
        <dbReference type="EMBL" id="KZV43235.1"/>
    </source>
</evidence>
<dbReference type="Proteomes" id="UP000250235">
    <property type="component" value="Unassembled WGS sequence"/>
</dbReference>
<name>A0A2Z7C8L2_9LAMI</name>
<evidence type="ECO:0000256" key="1">
    <source>
        <dbReference type="SAM" id="MobiDB-lite"/>
    </source>
</evidence>
<organism evidence="2 3">
    <name type="scientific">Dorcoceras hygrometricum</name>
    <dbReference type="NCBI Taxonomy" id="472368"/>
    <lineage>
        <taxon>Eukaryota</taxon>
        <taxon>Viridiplantae</taxon>
        <taxon>Streptophyta</taxon>
        <taxon>Embryophyta</taxon>
        <taxon>Tracheophyta</taxon>
        <taxon>Spermatophyta</taxon>
        <taxon>Magnoliopsida</taxon>
        <taxon>eudicotyledons</taxon>
        <taxon>Gunneridae</taxon>
        <taxon>Pentapetalae</taxon>
        <taxon>asterids</taxon>
        <taxon>lamiids</taxon>
        <taxon>Lamiales</taxon>
        <taxon>Gesneriaceae</taxon>
        <taxon>Didymocarpoideae</taxon>
        <taxon>Trichosporeae</taxon>
        <taxon>Loxocarpinae</taxon>
        <taxon>Dorcoceras</taxon>
    </lineage>
</organism>